<accession>A0ABY9T2D2</accession>
<dbReference type="RefSeq" id="WP_310764889.1">
    <property type="nucleotide sequence ID" value="NZ_CP134050.1"/>
</dbReference>
<comment type="pathway">
    <text evidence="7">tRNA modification; N(7)-methylguanine-tRNA biosynthesis.</text>
</comment>
<dbReference type="GO" id="GO:0008176">
    <property type="term" value="F:tRNA (guanine(46)-N7)-methyltransferase activity"/>
    <property type="evidence" value="ECO:0007669"/>
    <property type="project" value="UniProtKB-EC"/>
</dbReference>
<dbReference type="InterPro" id="IPR003358">
    <property type="entry name" value="tRNA_(Gua-N-7)_MeTrfase_Trmb"/>
</dbReference>
<evidence type="ECO:0000256" key="1">
    <source>
        <dbReference type="ARBA" id="ARBA00000142"/>
    </source>
</evidence>
<dbReference type="Pfam" id="PF02390">
    <property type="entry name" value="Methyltransf_4"/>
    <property type="match status" value="1"/>
</dbReference>
<sequence>MRLRNIPGAESALREYPTFVDNPASFKGRWKERFGNDHPIHVEIGCGKGRFINTLAERHPDVNFIAVELKAEVVLRAVQRTEYREIPNLAFVQFNAAELTELFGDHEISRLYLNFSDPWPKTRHAKRRLTYASFLRTYRQVLALDGEIHMKTDNEKLFEFSLNQFAGERFQLRNITFDLHQSKLAADNVMTEYEERFSSRGQRIYRVEAHCRFSSTDES</sequence>
<protein>
    <recommendedName>
        <fullName evidence="7">tRNA (guanine-N(7)-)-methyltransferase</fullName>
        <ecNumber evidence="7">2.1.1.33</ecNumber>
    </recommendedName>
    <alternativeName>
        <fullName evidence="7">tRNA (guanine(46)-N(7))-methyltransferase</fullName>
    </alternativeName>
    <alternativeName>
        <fullName evidence="7">tRNA(m7G46)-methyltransferase</fullName>
    </alternativeName>
</protein>
<evidence type="ECO:0000256" key="3">
    <source>
        <dbReference type="ARBA" id="ARBA00022603"/>
    </source>
</evidence>
<dbReference type="PANTHER" id="PTHR23417:SF14">
    <property type="entry name" value="PENTACOTRIPEPTIDE-REPEAT REGION OF PRORP DOMAIN-CONTAINING PROTEIN"/>
    <property type="match status" value="1"/>
</dbReference>
<dbReference type="InterPro" id="IPR029063">
    <property type="entry name" value="SAM-dependent_MTases_sf"/>
</dbReference>
<evidence type="ECO:0000256" key="4">
    <source>
        <dbReference type="ARBA" id="ARBA00022679"/>
    </source>
</evidence>
<gene>
    <name evidence="7 8" type="primary">trmB</name>
    <name evidence="8" type="ORF">RGB73_22200</name>
</gene>
<dbReference type="InterPro" id="IPR055361">
    <property type="entry name" value="tRNA_methyltr_TrmB_bact"/>
</dbReference>
<feature type="binding site" evidence="7">
    <location>
        <position position="43"/>
    </location>
    <ligand>
        <name>S-adenosyl-L-methionine</name>
        <dbReference type="ChEBI" id="CHEBI:59789"/>
    </ligand>
</feature>
<dbReference type="NCBIfam" id="NF001080">
    <property type="entry name" value="PRK00121.2-2"/>
    <property type="match status" value="1"/>
</dbReference>
<dbReference type="PANTHER" id="PTHR23417">
    <property type="entry name" value="3-DEOXY-D-MANNO-OCTULOSONIC-ACID TRANSFERASE/TRNA GUANINE-N 7 - -METHYLTRANSFERASE"/>
    <property type="match status" value="1"/>
</dbReference>
<keyword evidence="5 7" id="KW-0949">S-adenosyl-L-methionine</keyword>
<dbReference type="SUPFAM" id="SSF53335">
    <property type="entry name" value="S-adenosyl-L-methionine-dependent methyltransferases"/>
    <property type="match status" value="1"/>
</dbReference>
<dbReference type="HAMAP" id="MF_01057">
    <property type="entry name" value="tRNA_methyltr_TrmB"/>
    <property type="match status" value="1"/>
</dbReference>
<organism evidence="8 9">
    <name type="scientific">Brevibacillus brevis</name>
    <name type="common">Bacillus brevis</name>
    <dbReference type="NCBI Taxonomy" id="1393"/>
    <lineage>
        <taxon>Bacteria</taxon>
        <taxon>Bacillati</taxon>
        <taxon>Bacillota</taxon>
        <taxon>Bacilli</taxon>
        <taxon>Bacillales</taxon>
        <taxon>Paenibacillaceae</taxon>
        <taxon>Brevibacillus</taxon>
    </lineage>
</organism>
<evidence type="ECO:0000256" key="5">
    <source>
        <dbReference type="ARBA" id="ARBA00022691"/>
    </source>
</evidence>
<evidence type="ECO:0000256" key="7">
    <source>
        <dbReference type="HAMAP-Rule" id="MF_01057"/>
    </source>
</evidence>
<proteinExistence type="inferred from homology"/>
<comment type="similarity">
    <text evidence="7">Belongs to the class I-like SAM-binding methyltransferase superfamily. TrmB family.</text>
</comment>
<reference evidence="8 9" key="1">
    <citation type="submission" date="2023-09" db="EMBL/GenBank/DDBJ databases">
        <title>Complete Genome and Methylome dissection of Bacillus brevis NEB573 original source of BbsI restriction endonuclease.</title>
        <authorList>
            <person name="Fomenkov A."/>
            <person name="Roberts R.D."/>
        </authorList>
    </citation>
    <scope>NUCLEOTIDE SEQUENCE [LARGE SCALE GENOMIC DNA]</scope>
    <source>
        <strain evidence="8 9">NEB573</strain>
    </source>
</reference>
<feature type="binding site" evidence="7">
    <location>
        <position position="153"/>
    </location>
    <ligand>
        <name>substrate</name>
    </ligand>
</feature>
<dbReference type="PROSITE" id="PS51625">
    <property type="entry name" value="SAM_MT_TRMB"/>
    <property type="match status" value="1"/>
</dbReference>
<evidence type="ECO:0000313" key="9">
    <source>
        <dbReference type="Proteomes" id="UP001256827"/>
    </source>
</evidence>
<keyword evidence="4 7" id="KW-0808">Transferase</keyword>
<feature type="binding site" evidence="7">
    <location>
        <position position="95"/>
    </location>
    <ligand>
        <name>S-adenosyl-L-methionine</name>
        <dbReference type="ChEBI" id="CHEBI:59789"/>
    </ligand>
</feature>
<dbReference type="CDD" id="cd02440">
    <property type="entry name" value="AdoMet_MTases"/>
    <property type="match status" value="1"/>
</dbReference>
<feature type="binding site" evidence="7">
    <location>
        <begin position="191"/>
        <end position="194"/>
    </location>
    <ligand>
        <name>substrate</name>
    </ligand>
</feature>
<keyword evidence="9" id="KW-1185">Reference proteome</keyword>
<comment type="function">
    <text evidence="2 7">Catalyzes the formation of N(7)-methylguanine at position 46 (m7G46) in tRNA.</text>
</comment>
<evidence type="ECO:0000256" key="6">
    <source>
        <dbReference type="ARBA" id="ARBA00022694"/>
    </source>
</evidence>
<keyword evidence="6 7" id="KW-0819">tRNA processing</keyword>
<keyword evidence="3 7" id="KW-0489">Methyltransferase</keyword>
<name>A0ABY9T2D2_BREBE</name>
<dbReference type="EMBL" id="CP134050">
    <property type="protein sequence ID" value="WNC13386.1"/>
    <property type="molecule type" value="Genomic_DNA"/>
</dbReference>
<comment type="caution">
    <text evidence="7">Lacks conserved residue(s) required for the propagation of feature annotation.</text>
</comment>
<feature type="binding site" evidence="7">
    <location>
        <position position="121"/>
    </location>
    <ligand>
        <name>substrate</name>
    </ligand>
</feature>
<dbReference type="NCBIfam" id="TIGR00091">
    <property type="entry name" value="tRNA (guanosine(46)-N7)-methyltransferase TrmB"/>
    <property type="match status" value="1"/>
</dbReference>
<dbReference type="Proteomes" id="UP001256827">
    <property type="component" value="Chromosome"/>
</dbReference>
<dbReference type="Gene3D" id="3.40.50.150">
    <property type="entry name" value="Vaccinia Virus protein VP39"/>
    <property type="match status" value="1"/>
</dbReference>
<feature type="binding site" evidence="7">
    <location>
        <position position="117"/>
    </location>
    <ligand>
        <name>S-adenosyl-L-methionine</name>
        <dbReference type="ChEBI" id="CHEBI:59789"/>
    </ligand>
</feature>
<evidence type="ECO:0000313" key="8">
    <source>
        <dbReference type="EMBL" id="WNC13386.1"/>
    </source>
</evidence>
<evidence type="ECO:0000256" key="2">
    <source>
        <dbReference type="ARBA" id="ARBA00003015"/>
    </source>
</evidence>
<dbReference type="EC" id="2.1.1.33" evidence="7"/>
<feature type="binding site" evidence="7">
    <location>
        <position position="68"/>
    </location>
    <ligand>
        <name>S-adenosyl-L-methionine</name>
        <dbReference type="ChEBI" id="CHEBI:59789"/>
    </ligand>
</feature>
<comment type="catalytic activity">
    <reaction evidence="1 7">
        <text>guanosine(46) in tRNA + S-adenosyl-L-methionine = N(7)-methylguanosine(46) in tRNA + S-adenosyl-L-homocysteine</text>
        <dbReference type="Rhea" id="RHEA:42708"/>
        <dbReference type="Rhea" id="RHEA-COMP:10188"/>
        <dbReference type="Rhea" id="RHEA-COMP:10189"/>
        <dbReference type="ChEBI" id="CHEBI:57856"/>
        <dbReference type="ChEBI" id="CHEBI:59789"/>
        <dbReference type="ChEBI" id="CHEBI:74269"/>
        <dbReference type="ChEBI" id="CHEBI:74480"/>
        <dbReference type="EC" id="2.1.1.33"/>
    </reaction>
</comment>